<dbReference type="RefSeq" id="WP_084692693.1">
    <property type="nucleotide sequence ID" value="NZ_CP059735.1"/>
</dbReference>
<evidence type="ECO:0000313" key="4">
    <source>
        <dbReference type="Proteomes" id="UP000032568"/>
    </source>
</evidence>
<feature type="signal peptide" evidence="1">
    <location>
        <begin position="1"/>
        <end position="24"/>
    </location>
</feature>
<reference evidence="3 4" key="1">
    <citation type="journal article" date="2015" name="Genome Announc.">
        <title>Draft Genome Sequences of Marine Isolates of Thalassomonas viridans and Thalassomonas actiniarum.</title>
        <authorList>
            <person name="Olonade I."/>
            <person name="van Zyl L.J."/>
            <person name="Trindade M."/>
        </authorList>
    </citation>
    <scope>NUCLEOTIDE SEQUENCE [LARGE SCALE GENOMIC DNA]</scope>
    <source>
        <strain evidence="3 4">A5K-106</strain>
    </source>
</reference>
<gene>
    <name evidence="3" type="ORF">SG35_009605</name>
</gene>
<feature type="domain" description="Ice-binding protein C-terminal" evidence="2">
    <location>
        <begin position="269"/>
        <end position="291"/>
    </location>
</feature>
<name>A0AAE9YWI5_9GAMM</name>
<organism evidence="3 4">
    <name type="scientific">Thalassomonas actiniarum</name>
    <dbReference type="NCBI Taxonomy" id="485447"/>
    <lineage>
        <taxon>Bacteria</taxon>
        <taxon>Pseudomonadati</taxon>
        <taxon>Pseudomonadota</taxon>
        <taxon>Gammaproteobacteria</taxon>
        <taxon>Alteromonadales</taxon>
        <taxon>Colwelliaceae</taxon>
        <taxon>Thalassomonas</taxon>
    </lineage>
</organism>
<dbReference type="AlphaFoldDB" id="A0AAE9YWI5"/>
<proteinExistence type="predicted"/>
<dbReference type="Pfam" id="PF07589">
    <property type="entry name" value="PEP-CTERM"/>
    <property type="match status" value="1"/>
</dbReference>
<evidence type="ECO:0000313" key="3">
    <source>
        <dbReference type="EMBL" id="WDE00857.1"/>
    </source>
</evidence>
<dbReference type="NCBIfam" id="TIGR02595">
    <property type="entry name" value="PEP_CTERM"/>
    <property type="match status" value="1"/>
</dbReference>
<feature type="chain" id="PRO_5041924478" evidence="1">
    <location>
        <begin position="25"/>
        <end position="294"/>
    </location>
</feature>
<keyword evidence="4" id="KW-1185">Reference proteome</keyword>
<dbReference type="KEGG" id="tact:SG35_009605"/>
<evidence type="ECO:0000256" key="1">
    <source>
        <dbReference type="SAM" id="SignalP"/>
    </source>
</evidence>
<accession>A0AAE9YWI5</accession>
<dbReference type="Proteomes" id="UP000032568">
    <property type="component" value="Chromosome"/>
</dbReference>
<sequence length="294" mass="30882">MMYKNLLKGLVSGLVLSTALSANASQILFAHVNTGNYVADGNGLAAMLSAAGHDVTTRFLNDAVYDDYSSFDQIFVYDLSVGTDNSAIQNANYANIGDWYNNLTEQNLILDGRMISSYASWTNANGMSPEDAWMQNYAHQLDLRGGGLVLGTDHNVFASGINSINNAIGVSDFYGSYGSYPSSQAVVDVNSPLYLDSLDTCRSDSSSGCINDNSSTGFVATGLQANGQMLTPVAYHGSNLDAWNYAAVSSTMGSLTFGTCGGADQPPCSVPAPGSLALFGLGIAALGFAKRKRA</sequence>
<protein>
    <submittedName>
        <fullName evidence="3">PEP-CTERM sorting domain-containing protein</fullName>
    </submittedName>
</protein>
<dbReference type="InterPro" id="IPR013424">
    <property type="entry name" value="Ice-binding_C"/>
</dbReference>
<dbReference type="EMBL" id="CP059735">
    <property type="protein sequence ID" value="WDE00857.1"/>
    <property type="molecule type" value="Genomic_DNA"/>
</dbReference>
<keyword evidence="1" id="KW-0732">Signal</keyword>
<evidence type="ECO:0000259" key="2">
    <source>
        <dbReference type="Pfam" id="PF07589"/>
    </source>
</evidence>
<reference evidence="3 4" key="2">
    <citation type="journal article" date="2022" name="Mar. Drugs">
        <title>Bioassay-Guided Fractionation Leads to the Detection of Cholic Acid Generated by the Rare Thalassomonas sp.</title>
        <authorList>
            <person name="Pheiffer F."/>
            <person name="Schneider Y.K."/>
            <person name="Hansen E.H."/>
            <person name="Andersen J.H."/>
            <person name="Isaksson J."/>
            <person name="Busche T."/>
            <person name="R C."/>
            <person name="Kalinowski J."/>
            <person name="Zyl L.V."/>
            <person name="Trindade M."/>
        </authorList>
    </citation>
    <scope>NUCLEOTIDE SEQUENCE [LARGE SCALE GENOMIC DNA]</scope>
    <source>
        <strain evidence="3 4">A5K-106</strain>
    </source>
</reference>